<comment type="caution">
    <text evidence="1">The sequence shown here is derived from an EMBL/GenBank/DDBJ whole genome shotgun (WGS) entry which is preliminary data.</text>
</comment>
<dbReference type="AlphaFoldDB" id="A0A8H9H2V7"/>
<reference evidence="1" key="1">
    <citation type="journal article" date="2014" name="Int. J. Syst. Evol. Microbiol.">
        <title>Complete genome sequence of Corynebacterium casei LMG S-19264T (=DSM 44701T), isolated from a smear-ripened cheese.</title>
        <authorList>
            <consortium name="US DOE Joint Genome Institute (JGI-PGF)"/>
            <person name="Walter F."/>
            <person name="Albersmeier A."/>
            <person name="Kalinowski J."/>
            <person name="Ruckert C."/>
        </authorList>
    </citation>
    <scope>NUCLEOTIDE SEQUENCE</scope>
    <source>
        <strain evidence="1">CGMCC 4.7138</strain>
    </source>
</reference>
<protein>
    <submittedName>
        <fullName evidence="1">Uncharacterized protein</fullName>
    </submittedName>
</protein>
<reference evidence="1" key="2">
    <citation type="submission" date="2020-09" db="EMBL/GenBank/DDBJ databases">
        <authorList>
            <person name="Sun Q."/>
            <person name="Zhou Y."/>
        </authorList>
    </citation>
    <scope>NUCLEOTIDE SEQUENCE</scope>
    <source>
        <strain evidence="1">CGMCC 4.7138</strain>
    </source>
</reference>
<accession>A0A8H9H2V7</accession>
<evidence type="ECO:0000313" key="1">
    <source>
        <dbReference type="EMBL" id="GGO20874.1"/>
    </source>
</evidence>
<name>A0A8H9H2V7_9ACTN</name>
<organism evidence="1 2">
    <name type="scientific">Microbispora bryophytorum</name>
    <dbReference type="NCBI Taxonomy" id="1460882"/>
    <lineage>
        <taxon>Bacteria</taxon>
        <taxon>Bacillati</taxon>
        <taxon>Actinomycetota</taxon>
        <taxon>Actinomycetes</taxon>
        <taxon>Streptosporangiales</taxon>
        <taxon>Streptosporangiaceae</taxon>
        <taxon>Microbispora</taxon>
    </lineage>
</organism>
<dbReference type="EMBL" id="BMMN01000009">
    <property type="protein sequence ID" value="GGO20874.1"/>
    <property type="molecule type" value="Genomic_DNA"/>
</dbReference>
<keyword evidence="2" id="KW-1185">Reference proteome</keyword>
<proteinExistence type="predicted"/>
<evidence type="ECO:0000313" key="2">
    <source>
        <dbReference type="Proteomes" id="UP000653480"/>
    </source>
</evidence>
<sequence length="65" mass="7042">MFPFGTVFGTTVSGTVVRVRPGRPFDSGGGPGRPRDTRTAFVSGLTIAYPPIMRQVIFPCRGWRG</sequence>
<dbReference type="Proteomes" id="UP000653480">
    <property type="component" value="Unassembled WGS sequence"/>
</dbReference>
<gene>
    <name evidence="1" type="ORF">GCM10011574_47710</name>
</gene>